<name>A0ABV1M2X1_9NEIS</name>
<comment type="caution">
    <text evidence="3">The sequence shown here is derived from an EMBL/GenBank/DDBJ whole genome shotgun (WGS) entry which is preliminary data.</text>
</comment>
<dbReference type="Pfam" id="PF04909">
    <property type="entry name" value="Amidohydro_2"/>
    <property type="match status" value="1"/>
</dbReference>
<feature type="domain" description="Amidohydrolase-related" evidence="2">
    <location>
        <begin position="37"/>
        <end position="364"/>
    </location>
</feature>
<evidence type="ECO:0000259" key="2">
    <source>
        <dbReference type="Pfam" id="PF04909"/>
    </source>
</evidence>
<keyword evidence="1" id="KW-0456">Lyase</keyword>
<evidence type="ECO:0000313" key="4">
    <source>
        <dbReference type="Proteomes" id="UP001433638"/>
    </source>
</evidence>
<dbReference type="SUPFAM" id="SSF51556">
    <property type="entry name" value="Metallo-dependent hydrolases"/>
    <property type="match status" value="1"/>
</dbReference>
<evidence type="ECO:0000256" key="1">
    <source>
        <dbReference type="ARBA" id="ARBA00023239"/>
    </source>
</evidence>
<sequence length="393" mass="41936">MNTIQLHSCGAGCLPDCAAVGKARQAVASRSSSELTVDVHCHAFVPAVELLVADQPARLAEKSAFDRSTGLASVQHNQQYMLPAAAPRLTSLSARLADMDAMGVDIQLISPSPSQYNNWAPPALAEQLVTLQNEAIAGLCAEQPARLLGLGAVSLQHPQLAVKQLDVAVRQLGLRGVEISTCIAGRELSDETFAPFWARAEALGCVVFIHPFGSSLGPRLQQHYLSNLIGQPLETTIALSHLIFSGTLDRHPGLKLLAAHGGGYLPFYPGRSDHGYRLRPEAAGCAKAPSEYLGQIWFDSLVYQPQALRALIAQVGISQVVIGTDYPFDMGSYDLHQLLAELTELTAEQRIALLHGNAARLLGIPLPLNGDAVSSAAVQPNTYHFGKGETLHG</sequence>
<dbReference type="InterPro" id="IPR006680">
    <property type="entry name" value="Amidohydro-rel"/>
</dbReference>
<dbReference type="Gene3D" id="3.20.20.140">
    <property type="entry name" value="Metal-dependent hydrolases"/>
    <property type="match status" value="1"/>
</dbReference>
<dbReference type="EMBL" id="JBEFLD010000004">
    <property type="protein sequence ID" value="MEQ6290573.1"/>
    <property type="molecule type" value="Genomic_DNA"/>
</dbReference>
<dbReference type="RefSeq" id="WP_349586192.1">
    <property type="nucleotide sequence ID" value="NZ_JBEFLD010000004.1"/>
</dbReference>
<dbReference type="PANTHER" id="PTHR21240:SF28">
    <property type="entry name" value="ISO-OROTATE DECARBOXYLASE (EUROFUNG)"/>
    <property type="match status" value="1"/>
</dbReference>
<dbReference type="InterPro" id="IPR032466">
    <property type="entry name" value="Metal_Hydrolase"/>
</dbReference>
<dbReference type="PANTHER" id="PTHR21240">
    <property type="entry name" value="2-AMINO-3-CARBOXYLMUCONATE-6-SEMIALDEHYDE DECARBOXYLASE"/>
    <property type="match status" value="1"/>
</dbReference>
<proteinExistence type="predicted"/>
<accession>A0ABV1M2X1</accession>
<organism evidence="3 4">
    <name type="scientific">Vogesella oryzagri</name>
    <dbReference type="NCBI Taxonomy" id="3160864"/>
    <lineage>
        <taxon>Bacteria</taxon>
        <taxon>Pseudomonadati</taxon>
        <taxon>Pseudomonadota</taxon>
        <taxon>Betaproteobacteria</taxon>
        <taxon>Neisseriales</taxon>
        <taxon>Chromobacteriaceae</taxon>
        <taxon>Vogesella</taxon>
    </lineage>
</organism>
<protein>
    <submittedName>
        <fullName evidence="3">Amidohydrolase family protein</fullName>
    </submittedName>
</protein>
<keyword evidence="4" id="KW-1185">Reference proteome</keyword>
<dbReference type="InterPro" id="IPR032465">
    <property type="entry name" value="ACMSD"/>
</dbReference>
<evidence type="ECO:0000313" key="3">
    <source>
        <dbReference type="EMBL" id="MEQ6290573.1"/>
    </source>
</evidence>
<dbReference type="Proteomes" id="UP001433638">
    <property type="component" value="Unassembled WGS sequence"/>
</dbReference>
<gene>
    <name evidence="3" type="ORF">ABNW52_08095</name>
</gene>
<reference evidence="3" key="1">
    <citation type="submission" date="2024-06" db="EMBL/GenBank/DDBJ databases">
        <title>Genome sequence of Vogesella sp. MAHUQ-64.</title>
        <authorList>
            <person name="Huq M.A."/>
        </authorList>
    </citation>
    <scope>NUCLEOTIDE SEQUENCE</scope>
    <source>
        <strain evidence="3">MAHUQ-64</strain>
    </source>
</reference>